<dbReference type="AlphaFoldDB" id="F2L5L6"/>
<reference key="2">
    <citation type="submission" date="2011-03" db="EMBL/GenBank/DDBJ databases">
        <title>Complete genome sequence of the thermoacidophilic crenarchaeon Thermoproteus uzoniensis 768-20.</title>
        <authorList>
            <person name="Mardanov A.V."/>
            <person name="Gumerov V.M."/>
            <person name="Beletsky A.V."/>
            <person name="Prokofeva M.I."/>
            <person name="Bonch-Osmolovskaya E.A."/>
            <person name="Ravin N.V."/>
            <person name="Skryabin K.G."/>
        </authorList>
    </citation>
    <scope>NUCLEOTIDE SEQUENCE</scope>
    <source>
        <strain>768-20</strain>
    </source>
</reference>
<gene>
    <name evidence="2" type="ordered locus">TUZN_0903</name>
</gene>
<keyword evidence="1" id="KW-1133">Transmembrane helix</keyword>
<dbReference type="OrthoDB" id="28805at2157"/>
<dbReference type="GeneID" id="10360436"/>
<dbReference type="eggNOG" id="arCOG03870">
    <property type="taxonomic scope" value="Archaea"/>
</dbReference>
<dbReference type="HOGENOM" id="CLU_154339_0_0_2"/>
<dbReference type="Proteomes" id="UP000008138">
    <property type="component" value="Chromosome"/>
</dbReference>
<evidence type="ECO:0000256" key="1">
    <source>
        <dbReference type="SAM" id="Phobius"/>
    </source>
</evidence>
<keyword evidence="1" id="KW-0812">Transmembrane</keyword>
<feature type="transmembrane region" description="Helical" evidence="1">
    <location>
        <begin position="12"/>
        <end position="32"/>
    </location>
</feature>
<evidence type="ECO:0000313" key="2">
    <source>
        <dbReference type="EMBL" id="AEA12387.1"/>
    </source>
</evidence>
<dbReference type="EMBL" id="CP002590">
    <property type="protein sequence ID" value="AEA12387.1"/>
    <property type="molecule type" value="Genomic_DNA"/>
</dbReference>
<keyword evidence="1" id="KW-0472">Membrane</keyword>
<sequence>MGGVSEIVASALLLAITVALLAFLVAVFYNIYTQQQGELALAQASRYCQVRIVAVFNSSGAASIWVYNFGQTSCAFTAAYALDLSGGVSAAAQISASVAPGALAAINTTLPYGYPGYRLATNNGQTVDWWGQ</sequence>
<evidence type="ECO:0000313" key="3">
    <source>
        <dbReference type="Proteomes" id="UP000008138"/>
    </source>
</evidence>
<dbReference type="KEGG" id="tuz:TUZN_0903"/>
<proteinExistence type="predicted"/>
<name>F2L5L6_THEU7</name>
<organism evidence="2 3">
    <name type="scientific">Thermoproteus uzoniensis (strain 768-20)</name>
    <dbReference type="NCBI Taxonomy" id="999630"/>
    <lineage>
        <taxon>Archaea</taxon>
        <taxon>Thermoproteota</taxon>
        <taxon>Thermoprotei</taxon>
        <taxon>Thermoproteales</taxon>
        <taxon>Thermoproteaceae</taxon>
        <taxon>Thermoproteus</taxon>
    </lineage>
</organism>
<dbReference type="RefSeq" id="WP_013679723.1">
    <property type="nucleotide sequence ID" value="NC_015315.1"/>
</dbReference>
<protein>
    <submittedName>
        <fullName evidence="2">Uncharacterized protein</fullName>
    </submittedName>
</protein>
<accession>F2L5L6</accession>
<dbReference type="STRING" id="999630.TUZN_0903"/>
<reference evidence="2 3" key="1">
    <citation type="journal article" date="2011" name="J. Bacteriol.">
        <title>Complete genome sequence of the thermoacidophilic crenarchaeon Thermoproteus uzoniensis 768-20.</title>
        <authorList>
            <person name="Mardanov A.V."/>
            <person name="Gumerov V.M."/>
            <person name="Beletsky A.V."/>
            <person name="Prokofeva M.I."/>
            <person name="Bonch-Osmolovskaya E.A."/>
            <person name="Ravin N.V."/>
            <person name="Skryabin K.G."/>
        </authorList>
    </citation>
    <scope>NUCLEOTIDE SEQUENCE [LARGE SCALE GENOMIC DNA]</scope>
    <source>
        <strain evidence="2 3">768-20</strain>
    </source>
</reference>
<keyword evidence="3" id="KW-1185">Reference proteome</keyword>